<dbReference type="AlphaFoldDB" id="A0A673VWQ7"/>
<dbReference type="InterPro" id="IPR022111">
    <property type="entry name" value="Rhodanese_C"/>
</dbReference>
<feature type="domain" description="Rhodanase C-terminal" evidence="2">
    <location>
        <begin position="8"/>
        <end position="50"/>
    </location>
</feature>
<accession>A0A673VWQ7</accession>
<dbReference type="OMA" id="VKEECEC"/>
<feature type="region of interest" description="Disordered" evidence="1">
    <location>
        <begin position="51"/>
        <end position="80"/>
    </location>
</feature>
<dbReference type="GeneTree" id="ENSGT00940000181570"/>
<dbReference type="InParanoid" id="A0A673VWQ7"/>
<reference evidence="3" key="2">
    <citation type="submission" date="2025-09" db="UniProtKB">
        <authorList>
            <consortium name="Ensembl"/>
        </authorList>
    </citation>
    <scope>IDENTIFICATION</scope>
</reference>
<evidence type="ECO:0000256" key="1">
    <source>
        <dbReference type="SAM" id="MobiDB-lite"/>
    </source>
</evidence>
<keyword evidence="4" id="KW-1185">Reference proteome</keyword>
<evidence type="ECO:0000313" key="4">
    <source>
        <dbReference type="Proteomes" id="UP000472277"/>
    </source>
</evidence>
<reference evidence="3" key="1">
    <citation type="submission" date="2025-08" db="UniProtKB">
        <authorList>
            <consortium name="Ensembl"/>
        </authorList>
    </citation>
    <scope>IDENTIFICATION</scope>
</reference>
<protein>
    <recommendedName>
        <fullName evidence="2">Rhodanase C-terminal domain-containing protein</fullName>
    </recommendedName>
</protein>
<organism evidence="3 4">
    <name type="scientific">Salmo trutta</name>
    <name type="common">Brown trout</name>
    <dbReference type="NCBI Taxonomy" id="8032"/>
    <lineage>
        <taxon>Eukaryota</taxon>
        <taxon>Metazoa</taxon>
        <taxon>Chordata</taxon>
        <taxon>Craniata</taxon>
        <taxon>Vertebrata</taxon>
        <taxon>Euteleostomi</taxon>
        <taxon>Actinopterygii</taxon>
        <taxon>Neopterygii</taxon>
        <taxon>Teleostei</taxon>
        <taxon>Protacanthopterygii</taxon>
        <taxon>Salmoniformes</taxon>
        <taxon>Salmonidae</taxon>
        <taxon>Salmoninae</taxon>
        <taxon>Salmo</taxon>
    </lineage>
</organism>
<evidence type="ECO:0000313" key="3">
    <source>
        <dbReference type="Ensembl" id="ENSSTUP00000004534.1"/>
    </source>
</evidence>
<dbReference type="Ensembl" id="ENSSTUT00000004800.1">
    <property type="protein sequence ID" value="ENSSTUP00000004534.1"/>
    <property type="gene ID" value="ENSSTUG00000002253.1"/>
</dbReference>
<dbReference type="Pfam" id="PF12368">
    <property type="entry name" value="Rhodanese_C"/>
    <property type="match status" value="1"/>
</dbReference>
<name>A0A673VWQ7_SALTR</name>
<evidence type="ECO:0000259" key="2">
    <source>
        <dbReference type="Pfam" id="PF12368"/>
    </source>
</evidence>
<sequence length="80" mass="8699">SAMPSPPTCRYCGSPWDQYQLCSTHFCCQLVLSCSACRQGGHTACCPTCQTKGQGEEPSATPTQREECTDGWPRIPQDAL</sequence>
<proteinExistence type="predicted"/>
<dbReference type="Proteomes" id="UP000472277">
    <property type="component" value="Chromosome 3"/>
</dbReference>